<sequence length="393" mass="44827">MTSLSIEILEQPTRYHRFRYEKEVSGGKLGGLLYGRSEKSCVRVRVSNIDPLMQKSVTVIGGTVSPDLYPHPFFMVGDDCRSGTFQLKKDTDSLGGKTEFEISLEKVSLVCVLLRPPDKLQEAVNRRLAINFNPFNKDLTSMSSMYTARNLKPLRLAFQIFVTDYNDVTAPTSAAVYSEEIYDYNCSQFSVHLVEDHNEHDNEAFLEAELRVKMAKKVCDNHLIVAEKPDLTELWQSANERLKCQVVIADKKNNIKDSRSFIVENPRPVKLGVYADETIPTISQKRNGSESPTELIHRLLTSSRSCSSRRSHNRSHRLLKRAPIRHWMPSIWLHISNCPAHLEAPTRREMLSFHNLVILDESGSLEDFCIPHCVKLITFLACMLTYFIFISSS</sequence>
<evidence type="ECO:0000313" key="3">
    <source>
        <dbReference type="Proteomes" id="UP000095280"/>
    </source>
</evidence>
<feature type="domain" description="RHD" evidence="2">
    <location>
        <begin position="6"/>
        <end position="188"/>
    </location>
</feature>
<dbReference type="Pfam" id="PF00554">
    <property type="entry name" value="RHD_DNA_bind"/>
    <property type="match status" value="1"/>
</dbReference>
<keyword evidence="3" id="KW-1185">Reference proteome</keyword>
<organism evidence="3 4">
    <name type="scientific">Macrostomum lignano</name>
    <dbReference type="NCBI Taxonomy" id="282301"/>
    <lineage>
        <taxon>Eukaryota</taxon>
        <taxon>Metazoa</taxon>
        <taxon>Spiralia</taxon>
        <taxon>Lophotrochozoa</taxon>
        <taxon>Platyhelminthes</taxon>
        <taxon>Rhabditophora</taxon>
        <taxon>Macrostomorpha</taxon>
        <taxon>Macrostomida</taxon>
        <taxon>Macrostomidae</taxon>
        <taxon>Macrostomum</taxon>
    </lineage>
</organism>
<dbReference type="GO" id="GO:0003700">
    <property type="term" value="F:DNA-binding transcription factor activity"/>
    <property type="evidence" value="ECO:0007669"/>
    <property type="project" value="InterPro"/>
</dbReference>
<keyword evidence="1" id="KW-0812">Transmembrane</keyword>
<dbReference type="InterPro" id="IPR008967">
    <property type="entry name" value="p53-like_TF_DNA-bd_sf"/>
</dbReference>
<protein>
    <submittedName>
        <fullName evidence="4">RHD domain-containing protein</fullName>
    </submittedName>
</protein>
<dbReference type="InterPro" id="IPR011539">
    <property type="entry name" value="RHD_DNA_bind_dom"/>
</dbReference>
<keyword evidence="1" id="KW-1133">Transmembrane helix</keyword>
<dbReference type="Gene3D" id="2.60.40.340">
    <property type="entry name" value="Rel homology domain (RHD), DNA-binding domain"/>
    <property type="match status" value="1"/>
</dbReference>
<accession>A0A1I8IUN8</accession>
<keyword evidence="1" id="KW-0472">Membrane</keyword>
<dbReference type="PROSITE" id="PS50254">
    <property type="entry name" value="REL_2"/>
    <property type="match status" value="1"/>
</dbReference>
<proteinExistence type="predicted"/>
<name>A0A1I8IUN8_9PLAT</name>
<dbReference type="Proteomes" id="UP000095280">
    <property type="component" value="Unplaced"/>
</dbReference>
<dbReference type="InterPro" id="IPR037059">
    <property type="entry name" value="RHD_DNA_bind_dom_sf"/>
</dbReference>
<dbReference type="SUPFAM" id="SSF49417">
    <property type="entry name" value="p53-like transcription factors"/>
    <property type="match status" value="1"/>
</dbReference>
<feature type="transmembrane region" description="Helical" evidence="1">
    <location>
        <begin position="374"/>
        <end position="392"/>
    </location>
</feature>
<reference evidence="4" key="1">
    <citation type="submission" date="2016-11" db="UniProtKB">
        <authorList>
            <consortium name="WormBaseParasite"/>
        </authorList>
    </citation>
    <scope>IDENTIFICATION</scope>
</reference>
<evidence type="ECO:0000256" key="1">
    <source>
        <dbReference type="SAM" id="Phobius"/>
    </source>
</evidence>
<dbReference type="WBParaSite" id="maker-uti_cns_0017463-snap-gene-0.3-mRNA-1">
    <property type="protein sequence ID" value="maker-uti_cns_0017463-snap-gene-0.3-mRNA-1"/>
    <property type="gene ID" value="maker-uti_cns_0017463-snap-gene-0.3"/>
</dbReference>
<dbReference type="AlphaFoldDB" id="A0A1I8IUN8"/>
<evidence type="ECO:0000259" key="2">
    <source>
        <dbReference type="PROSITE" id="PS50254"/>
    </source>
</evidence>
<dbReference type="GO" id="GO:0003677">
    <property type="term" value="F:DNA binding"/>
    <property type="evidence" value="ECO:0007669"/>
    <property type="project" value="InterPro"/>
</dbReference>
<evidence type="ECO:0000313" key="4">
    <source>
        <dbReference type="WBParaSite" id="maker-uti_cns_0017463-snap-gene-0.3-mRNA-1"/>
    </source>
</evidence>